<comment type="caution">
    <text evidence="1">The sequence shown here is derived from an EMBL/GenBank/DDBJ whole genome shotgun (WGS) entry which is preliminary data.</text>
</comment>
<gene>
    <name evidence="1" type="ORF">FOL47_010197</name>
</gene>
<name>A0A7J6MQP3_PERCH</name>
<dbReference type="GO" id="GO:0004113">
    <property type="term" value="F:2',3'-cyclic-nucleotide 3'-phosphodiesterase activity"/>
    <property type="evidence" value="ECO:0007669"/>
    <property type="project" value="TreeGrafter"/>
</dbReference>
<dbReference type="AlphaFoldDB" id="A0A7J6MQP3"/>
<evidence type="ECO:0008006" key="3">
    <source>
        <dbReference type="Google" id="ProtNLM"/>
    </source>
</evidence>
<dbReference type="PANTHER" id="PTHR28141:SF1">
    <property type="entry name" value="2',3'-CYCLIC-NUCLEOTIDE 3'-PHOSPHODIESTERASE"/>
    <property type="match status" value="1"/>
</dbReference>
<dbReference type="OrthoDB" id="514292at2759"/>
<dbReference type="Proteomes" id="UP000591131">
    <property type="component" value="Unassembled WGS sequence"/>
</dbReference>
<dbReference type="SUPFAM" id="SSF55144">
    <property type="entry name" value="LigT-like"/>
    <property type="match status" value="1"/>
</dbReference>
<dbReference type="Pfam" id="PF13563">
    <property type="entry name" value="2_5_RNA_ligase2"/>
    <property type="match status" value="1"/>
</dbReference>
<organism evidence="1 2">
    <name type="scientific">Perkinsus chesapeaki</name>
    <name type="common">Clam parasite</name>
    <name type="synonym">Perkinsus andrewsi</name>
    <dbReference type="NCBI Taxonomy" id="330153"/>
    <lineage>
        <taxon>Eukaryota</taxon>
        <taxon>Sar</taxon>
        <taxon>Alveolata</taxon>
        <taxon>Perkinsozoa</taxon>
        <taxon>Perkinsea</taxon>
        <taxon>Perkinsida</taxon>
        <taxon>Perkinsidae</taxon>
        <taxon>Perkinsus</taxon>
    </lineage>
</organism>
<keyword evidence="2" id="KW-1185">Reference proteome</keyword>
<evidence type="ECO:0000313" key="2">
    <source>
        <dbReference type="Proteomes" id="UP000591131"/>
    </source>
</evidence>
<dbReference type="Gene3D" id="3.90.1140.10">
    <property type="entry name" value="Cyclic phosphodiesterase"/>
    <property type="match status" value="1"/>
</dbReference>
<dbReference type="EMBL" id="JAAPAO010000077">
    <property type="protein sequence ID" value="KAF4673716.1"/>
    <property type="molecule type" value="Genomic_DNA"/>
</dbReference>
<dbReference type="InterPro" id="IPR012386">
    <property type="entry name" value="Cyclic-nucl_3Pdiesterase"/>
</dbReference>
<accession>A0A7J6MQP3</accession>
<proteinExistence type="predicted"/>
<reference evidence="1 2" key="1">
    <citation type="submission" date="2020-04" db="EMBL/GenBank/DDBJ databases">
        <title>Perkinsus chesapeaki whole genome sequence.</title>
        <authorList>
            <person name="Bogema D.R."/>
        </authorList>
    </citation>
    <scope>NUCLEOTIDE SEQUENCE [LARGE SCALE GENOMIC DNA]</scope>
    <source>
        <strain evidence="1">ATCC PRA-425</strain>
    </source>
</reference>
<sequence>MSKGIHYSVWVSPPPSSEIYQEISELITKAHTMNPHMTDAIFQPHITIVGSFMADSDEDAITKAKKYSQKVTTGGFTVEFDAVPSAVEADKWNMAVVYWIDDHNGDLLALHQAFGAHTTDYTPHISLCYGNCSKSERVEIAKRMKESTTLEGRCYFHINSVELWKTEGGLDGVNGWSKITTISL</sequence>
<dbReference type="PANTHER" id="PTHR28141">
    <property type="entry name" value="2',3'-CYCLIC-NUCLEOTIDE 3'-PHOSPHODIESTERASE"/>
    <property type="match status" value="1"/>
</dbReference>
<protein>
    <recommendedName>
        <fullName evidence="3">Cyclic phosphodiesterase</fullName>
    </recommendedName>
</protein>
<evidence type="ECO:0000313" key="1">
    <source>
        <dbReference type="EMBL" id="KAF4673716.1"/>
    </source>
</evidence>
<dbReference type="GO" id="GO:0009187">
    <property type="term" value="P:cyclic nucleotide metabolic process"/>
    <property type="evidence" value="ECO:0007669"/>
    <property type="project" value="TreeGrafter"/>
</dbReference>
<dbReference type="InterPro" id="IPR009097">
    <property type="entry name" value="Cyclic_Pdiesterase"/>
</dbReference>